<keyword evidence="2" id="KW-1185">Reference proteome</keyword>
<accession>A0A2W3YQ90</accession>
<organism evidence="1 2">
    <name type="scientific">Enterococcus plantarum</name>
    <dbReference type="NCBI Taxonomy" id="1077675"/>
    <lineage>
        <taxon>Bacteria</taxon>
        <taxon>Bacillati</taxon>
        <taxon>Bacillota</taxon>
        <taxon>Bacilli</taxon>
        <taxon>Lactobacillales</taxon>
        <taxon>Enterococcaceae</taxon>
        <taxon>Enterococcus</taxon>
    </lineage>
</organism>
<evidence type="ECO:0000313" key="1">
    <source>
        <dbReference type="EMBL" id="PZL70128.1"/>
    </source>
</evidence>
<name>A0A2W3YQ90_9ENTE</name>
<dbReference type="AlphaFoldDB" id="A0A2W3YQ90"/>
<sequence>MSYLDKCRPNFKSRAFGKVSTDSVAWFTKLRNPKQCNIFGFRNSEVTDGSILFSKLFSDRPDEVICGLQKCDMTGTLFVTPETPTEGKEVSTLLTTEVDKNSEPFQYGYLRVLVNGKKGEKYDITVKNKGNENGNKFNVTLNDEGWNAIVLELFNPDEVVGTGWIGEPVGFLVTVEPKQDTKFMLSTLELFENAYDMVKDQTVGFTCVTDFSGDPALTITEDTCSIPSYDDTATTIERSITASKMIGELGDFGGLYKRIDKSQFPVKRNGKFKAAAKTLNGVSYAAIEIPDLAAIQCPHLVVQPQNCEYEILQHMQVDGAASKVTIPEDMYFLDGETVYVKATYVDEEFVISYPKMENGTAWEITTKELNEARYYMEITTPIGKDEYLLQADNVFATGLPLTWTNAAGTITIPYSMVKDDDGKFGTLVKLDNSK</sequence>
<proteinExistence type="predicted"/>
<protein>
    <submittedName>
        <fullName evidence="1">Uncharacterized protein</fullName>
    </submittedName>
</protein>
<comment type="caution">
    <text evidence="1">The sequence shown here is derived from an EMBL/GenBank/DDBJ whole genome shotgun (WGS) entry which is preliminary data.</text>
</comment>
<reference evidence="1 2" key="1">
    <citation type="submission" date="2017-11" db="EMBL/GenBank/DDBJ databases">
        <title>Draft genome sequence of Enterococcus plantarum TRW2 strain isolated from lettuce.</title>
        <authorList>
            <person name="Kim E.B."/>
            <person name="Marco M.L."/>
            <person name="Williams T.R."/>
            <person name="You I.H."/>
        </authorList>
    </citation>
    <scope>NUCLEOTIDE SEQUENCE [LARGE SCALE GENOMIC DNA]</scope>
    <source>
        <strain evidence="1 2">TRW2</strain>
    </source>
</reference>
<gene>
    <name evidence="1" type="ORF">CI088_15885</name>
</gene>
<dbReference type="RefSeq" id="WP_111248876.1">
    <property type="nucleotide sequence ID" value="NZ_PIEU01000124.1"/>
</dbReference>
<dbReference type="Proteomes" id="UP000249828">
    <property type="component" value="Unassembled WGS sequence"/>
</dbReference>
<evidence type="ECO:0000313" key="2">
    <source>
        <dbReference type="Proteomes" id="UP000249828"/>
    </source>
</evidence>
<dbReference type="EMBL" id="PIEU01000124">
    <property type="protein sequence ID" value="PZL70128.1"/>
    <property type="molecule type" value="Genomic_DNA"/>
</dbReference>